<keyword evidence="10 11" id="KW-0998">Cell outer membrane</keyword>
<keyword evidence="4" id="KW-0410">Iron transport</keyword>
<dbReference type="SUPFAM" id="SSF56935">
    <property type="entry name" value="Porins"/>
    <property type="match status" value="1"/>
</dbReference>
<evidence type="ECO:0000256" key="7">
    <source>
        <dbReference type="ARBA" id="ARBA00023065"/>
    </source>
</evidence>
<protein>
    <submittedName>
        <fullName evidence="16">TonB-dependent receptor</fullName>
    </submittedName>
</protein>
<keyword evidence="2 11" id="KW-0813">Transport</keyword>
<sequence>MGANNNRNRPRRGRHHNGDDIVRPVGGRYASLIVGPAIGLTVLCAHAQTAPSNTAPDAAPVAASAPGAAEPDKPKTARKSKVASDTTTLNTVEITANRRREPAREVPMQVNALSAQELQRKGDQSVRDYLKEQPGVSLVSGGNGAGNNISMRGVTTGSDIGPTVGVYVDEVPFGSSTNYGGGASHALDMALLDLNHVELLRGPQGTLYGAGAMGGLLKYVTNEPDTEGGLSGRAGVMFSGTEHGGFNHTEDAVVNVPIKQDVAAFRVSAFNQQDAGYVNRIGSDPEKGVDGTTTRGGRASLTVTPTRDLTIRLTATTQQIKSDGSSLVDYNFTTRQPIFGDLTQSRQANEPYSQLIELYSANIEYDFGWARLNSISAYQTVRNSNLSDGTSTFVPLANSVVGAPMFTSGIEQFALSTDKFTQELRLTSPANRKLEWIAGLFFTDERSTNDQILNVTGPEAFLNLVSAQLPSTYREYAGYGDLTYHFTSRLSATAGLRIAHNDQTFTENVSGPFSGGATSKSAQSADTSKTYLFTLDYLLTQNSSVYGRVASGYRPGGPQPSVLDVTTGKMSSATFQPDTLTSYELGYKADFLEKRASISLSAFDIEWKDIQLFNVVDGLNLITNGAKARSKGLEFFGSLVPTPQWHLGMGLAYTDARLTQDVTGIGARSGDRLPNTPALSVAANLDYLFNVGSYRAYLGATESYVGRRTSGFPNSQSTPNFELPAYVATDLRAGIDLRKANVSLFVHNLFNRRGMQSASNSFVQLGGPSQILFIQPLTIGMQVDVPF</sequence>
<feature type="compositionally biased region" description="Low complexity" evidence="13">
    <location>
        <begin position="55"/>
        <end position="69"/>
    </location>
</feature>
<evidence type="ECO:0000256" key="1">
    <source>
        <dbReference type="ARBA" id="ARBA00004571"/>
    </source>
</evidence>
<comment type="subcellular location">
    <subcellularLocation>
        <location evidence="1 11">Cell outer membrane</location>
        <topology evidence="1 11">Multi-pass membrane protein</topology>
    </subcellularLocation>
</comment>
<gene>
    <name evidence="16" type="ORF">AWB69_05795</name>
</gene>
<evidence type="ECO:0000256" key="6">
    <source>
        <dbReference type="ARBA" id="ARBA00023004"/>
    </source>
</evidence>
<keyword evidence="9 11" id="KW-0472">Membrane</keyword>
<dbReference type="InterPro" id="IPR012910">
    <property type="entry name" value="Plug_dom"/>
</dbReference>
<dbReference type="PANTHER" id="PTHR32552">
    <property type="entry name" value="FERRICHROME IRON RECEPTOR-RELATED"/>
    <property type="match status" value="1"/>
</dbReference>
<evidence type="ECO:0000256" key="13">
    <source>
        <dbReference type="SAM" id="MobiDB-lite"/>
    </source>
</evidence>
<dbReference type="PROSITE" id="PS52016">
    <property type="entry name" value="TONB_DEPENDENT_REC_3"/>
    <property type="match status" value="1"/>
</dbReference>
<dbReference type="RefSeq" id="WP_231937265.1">
    <property type="nucleotide sequence ID" value="NZ_FCOK02000048.1"/>
</dbReference>
<dbReference type="AlphaFoldDB" id="A0A158IEB7"/>
<feature type="domain" description="TonB-dependent receptor-like beta-barrel" evidence="14">
    <location>
        <begin position="322"/>
        <end position="749"/>
    </location>
</feature>
<dbReference type="Proteomes" id="UP000054683">
    <property type="component" value="Unassembled WGS sequence"/>
</dbReference>
<evidence type="ECO:0000259" key="15">
    <source>
        <dbReference type="Pfam" id="PF07715"/>
    </source>
</evidence>
<keyword evidence="6" id="KW-0408">Iron</keyword>
<reference evidence="16 17" key="1">
    <citation type="submission" date="2016-01" db="EMBL/GenBank/DDBJ databases">
        <authorList>
            <person name="Oliw E.H."/>
        </authorList>
    </citation>
    <scope>NUCLEOTIDE SEQUENCE [LARGE SCALE GENOMIC DNA]</scope>
    <source>
        <strain evidence="16">LMG 27134</strain>
    </source>
</reference>
<keyword evidence="3 11" id="KW-1134">Transmembrane beta strand</keyword>
<dbReference type="Pfam" id="PF00593">
    <property type="entry name" value="TonB_dep_Rec_b-barrel"/>
    <property type="match status" value="1"/>
</dbReference>
<evidence type="ECO:0000256" key="3">
    <source>
        <dbReference type="ARBA" id="ARBA00022452"/>
    </source>
</evidence>
<feature type="domain" description="TonB-dependent receptor plug" evidence="15">
    <location>
        <begin position="103"/>
        <end position="215"/>
    </location>
</feature>
<dbReference type="InterPro" id="IPR036942">
    <property type="entry name" value="Beta-barrel_TonB_sf"/>
</dbReference>
<evidence type="ECO:0000256" key="5">
    <source>
        <dbReference type="ARBA" id="ARBA00022692"/>
    </source>
</evidence>
<keyword evidence="8 12" id="KW-0798">TonB box</keyword>
<proteinExistence type="inferred from homology"/>
<evidence type="ECO:0000256" key="12">
    <source>
        <dbReference type="RuleBase" id="RU003357"/>
    </source>
</evidence>
<evidence type="ECO:0000256" key="4">
    <source>
        <dbReference type="ARBA" id="ARBA00022496"/>
    </source>
</evidence>
<dbReference type="Pfam" id="PF07715">
    <property type="entry name" value="Plug"/>
    <property type="match status" value="1"/>
</dbReference>
<evidence type="ECO:0000259" key="14">
    <source>
        <dbReference type="Pfam" id="PF00593"/>
    </source>
</evidence>
<feature type="region of interest" description="Disordered" evidence="13">
    <location>
        <begin position="51"/>
        <end position="87"/>
    </location>
</feature>
<name>A0A158IEB7_9BURK</name>
<keyword evidence="16" id="KW-0675">Receptor</keyword>
<evidence type="ECO:0000313" key="16">
    <source>
        <dbReference type="EMBL" id="SAL54471.1"/>
    </source>
</evidence>
<comment type="similarity">
    <text evidence="11 12">Belongs to the TonB-dependent receptor family.</text>
</comment>
<dbReference type="PANTHER" id="PTHR32552:SF81">
    <property type="entry name" value="TONB-DEPENDENT OUTER MEMBRANE RECEPTOR"/>
    <property type="match status" value="1"/>
</dbReference>
<evidence type="ECO:0000256" key="9">
    <source>
        <dbReference type="ARBA" id="ARBA00023136"/>
    </source>
</evidence>
<dbReference type="GO" id="GO:0006826">
    <property type="term" value="P:iron ion transport"/>
    <property type="evidence" value="ECO:0007669"/>
    <property type="project" value="UniProtKB-KW"/>
</dbReference>
<evidence type="ECO:0000256" key="2">
    <source>
        <dbReference type="ARBA" id="ARBA00022448"/>
    </source>
</evidence>
<feature type="compositionally biased region" description="Polar residues" evidence="13">
    <location>
        <begin position="291"/>
        <end position="300"/>
    </location>
</feature>
<dbReference type="GO" id="GO:0009279">
    <property type="term" value="C:cell outer membrane"/>
    <property type="evidence" value="ECO:0007669"/>
    <property type="project" value="UniProtKB-SubCell"/>
</dbReference>
<dbReference type="EMBL" id="FCOK02000048">
    <property type="protein sequence ID" value="SAL54471.1"/>
    <property type="molecule type" value="Genomic_DNA"/>
</dbReference>
<dbReference type="CDD" id="cd01347">
    <property type="entry name" value="ligand_gated_channel"/>
    <property type="match status" value="1"/>
</dbReference>
<feature type="region of interest" description="Disordered" evidence="13">
    <location>
        <begin position="1"/>
        <end position="24"/>
    </location>
</feature>
<feature type="region of interest" description="Disordered" evidence="13">
    <location>
        <begin position="279"/>
        <end position="300"/>
    </location>
</feature>
<dbReference type="Gene3D" id="2.40.170.20">
    <property type="entry name" value="TonB-dependent receptor, beta-barrel domain"/>
    <property type="match status" value="1"/>
</dbReference>
<evidence type="ECO:0000256" key="11">
    <source>
        <dbReference type="PROSITE-ProRule" id="PRU01360"/>
    </source>
</evidence>
<accession>A0A158IEB7</accession>
<evidence type="ECO:0000256" key="10">
    <source>
        <dbReference type="ARBA" id="ARBA00023237"/>
    </source>
</evidence>
<dbReference type="InterPro" id="IPR039426">
    <property type="entry name" value="TonB-dep_rcpt-like"/>
</dbReference>
<dbReference type="InterPro" id="IPR000531">
    <property type="entry name" value="Beta-barrel_TonB"/>
</dbReference>
<evidence type="ECO:0000256" key="8">
    <source>
        <dbReference type="ARBA" id="ARBA00023077"/>
    </source>
</evidence>
<keyword evidence="5 11" id="KW-0812">Transmembrane</keyword>
<evidence type="ECO:0000313" key="17">
    <source>
        <dbReference type="Proteomes" id="UP000054683"/>
    </source>
</evidence>
<keyword evidence="7" id="KW-0406">Ion transport</keyword>
<organism evidence="16 17">
    <name type="scientific">Caballeronia udeis</name>
    <dbReference type="NCBI Taxonomy" id="1232866"/>
    <lineage>
        <taxon>Bacteria</taxon>
        <taxon>Pseudomonadati</taxon>
        <taxon>Pseudomonadota</taxon>
        <taxon>Betaproteobacteria</taxon>
        <taxon>Burkholderiales</taxon>
        <taxon>Burkholderiaceae</taxon>
        <taxon>Caballeronia</taxon>
    </lineage>
</organism>